<dbReference type="GO" id="GO:0016740">
    <property type="term" value="F:transferase activity"/>
    <property type="evidence" value="ECO:0007669"/>
    <property type="project" value="UniProtKB-KW"/>
</dbReference>
<dbReference type="PROSITE" id="PS00101">
    <property type="entry name" value="HEXAPEP_TRANSFERASES"/>
    <property type="match status" value="1"/>
</dbReference>
<dbReference type="Gene3D" id="2.160.10.10">
    <property type="entry name" value="Hexapeptide repeat proteins"/>
    <property type="match status" value="1"/>
</dbReference>
<accession>A0A1S8D205</accession>
<evidence type="ECO:0000256" key="2">
    <source>
        <dbReference type="ARBA" id="ARBA00022737"/>
    </source>
</evidence>
<evidence type="ECO:0000313" key="3">
    <source>
        <dbReference type="EMBL" id="ONH82009.1"/>
    </source>
</evidence>
<keyword evidence="2" id="KW-0677">Repeat</keyword>
<dbReference type="Proteomes" id="UP000054844">
    <property type="component" value="Unassembled WGS sequence"/>
</dbReference>
<evidence type="ECO:0000313" key="4">
    <source>
        <dbReference type="Proteomes" id="UP000054844"/>
    </source>
</evidence>
<evidence type="ECO:0008006" key="5">
    <source>
        <dbReference type="Google" id="ProtNLM"/>
    </source>
</evidence>
<dbReference type="SUPFAM" id="SSF51161">
    <property type="entry name" value="Trimeric LpxA-like enzymes"/>
    <property type="match status" value="1"/>
</dbReference>
<dbReference type="PANTHER" id="PTHR23416">
    <property type="entry name" value="SIALIC ACID SYNTHASE-RELATED"/>
    <property type="match status" value="1"/>
</dbReference>
<comment type="caution">
    <text evidence="3">The sequence shown here is derived from an EMBL/GenBank/DDBJ whole genome shotgun (WGS) entry which is preliminary data.</text>
</comment>
<organism evidence="3 4">
    <name type="scientific">Roseomonas mucosa</name>
    <dbReference type="NCBI Taxonomy" id="207340"/>
    <lineage>
        <taxon>Bacteria</taxon>
        <taxon>Pseudomonadati</taxon>
        <taxon>Pseudomonadota</taxon>
        <taxon>Alphaproteobacteria</taxon>
        <taxon>Acetobacterales</taxon>
        <taxon>Roseomonadaceae</taxon>
        <taxon>Roseomonas</taxon>
    </lineage>
</organism>
<keyword evidence="1" id="KW-0808">Transferase</keyword>
<proteinExistence type="predicted"/>
<dbReference type="InterPro" id="IPR011004">
    <property type="entry name" value="Trimer_LpxA-like_sf"/>
</dbReference>
<keyword evidence="4" id="KW-1185">Reference proteome</keyword>
<protein>
    <recommendedName>
        <fullName evidence="5">Chloramphenicol acetyltransferase</fullName>
    </recommendedName>
</protein>
<name>A0A1S8D205_9PROT</name>
<dbReference type="InterPro" id="IPR018357">
    <property type="entry name" value="Hexapep_transf_CS"/>
</dbReference>
<dbReference type="EMBL" id="LLWF02000077">
    <property type="protein sequence ID" value="ONH82009.1"/>
    <property type="molecule type" value="Genomic_DNA"/>
</dbReference>
<dbReference type="InterPro" id="IPR051159">
    <property type="entry name" value="Hexapeptide_acetyltransf"/>
</dbReference>
<gene>
    <name evidence="3" type="ORF">APZ41_016795</name>
</gene>
<sequence length="130" mass="14528">MPFKNARRITSVGHDVWVGFGAFVKAGVKIGTGAVVAAHSVVVSDVPPYAIVAGVPARVKRFRFPESTIARLLASRWWDYGIYEFLGEPITNPENFCDLLEEKQQKQEIFPYQPKTIDAESFRKLVGNTD</sequence>
<reference evidence="3" key="1">
    <citation type="submission" date="2016-12" db="EMBL/GenBank/DDBJ databases">
        <title>Draft genome sequence of Roseomonas mucosa strain AU37, isolated from a peripheral intravenous catheter.</title>
        <authorList>
            <person name="Choudhury M.A."/>
            <person name="Sidjabat H.E."/>
            <person name="Wailan A.M."/>
            <person name="Zhang L."/>
            <person name="Marsh N.M."/>
            <person name="Rickard C.M."/>
            <person name="Davies M."/>
            <person name="Mcmillan D.J."/>
        </authorList>
    </citation>
    <scope>NUCLEOTIDE SEQUENCE [LARGE SCALE GENOMIC DNA]</scope>
    <source>
        <strain evidence="3">AU37</strain>
    </source>
</reference>
<dbReference type="STRING" id="207340.APZ41_016795"/>
<evidence type="ECO:0000256" key="1">
    <source>
        <dbReference type="ARBA" id="ARBA00022679"/>
    </source>
</evidence>
<dbReference type="AlphaFoldDB" id="A0A1S8D205"/>